<dbReference type="CDD" id="cd06257">
    <property type="entry name" value="DnaJ"/>
    <property type="match status" value="1"/>
</dbReference>
<dbReference type="InterPro" id="IPR019734">
    <property type="entry name" value="TPR_rpt"/>
</dbReference>
<dbReference type="SUPFAM" id="SSF48452">
    <property type="entry name" value="TPR-like"/>
    <property type="match status" value="2"/>
</dbReference>
<organism evidence="2">
    <name type="scientific">Trypanosoma vivax (strain Y486)</name>
    <dbReference type="NCBI Taxonomy" id="1055687"/>
    <lineage>
        <taxon>Eukaryota</taxon>
        <taxon>Discoba</taxon>
        <taxon>Euglenozoa</taxon>
        <taxon>Kinetoplastea</taxon>
        <taxon>Metakinetoplastina</taxon>
        <taxon>Trypanosomatida</taxon>
        <taxon>Trypanosomatidae</taxon>
        <taxon>Trypanosoma</taxon>
        <taxon>Duttonella</taxon>
    </lineage>
</organism>
<name>G0TTW3_TRYVY</name>
<dbReference type="InterPro" id="IPR011990">
    <property type="entry name" value="TPR-like_helical_dom_sf"/>
</dbReference>
<dbReference type="Gene3D" id="1.25.40.10">
    <property type="entry name" value="Tetratricopeptide repeat domain"/>
    <property type="match status" value="2"/>
</dbReference>
<proteinExistence type="predicted"/>
<dbReference type="Gene3D" id="1.10.287.110">
    <property type="entry name" value="DnaJ domain"/>
    <property type="match status" value="1"/>
</dbReference>
<dbReference type="SUPFAM" id="SSF46565">
    <property type="entry name" value="Chaperone J-domain"/>
    <property type="match status" value="1"/>
</dbReference>
<evidence type="ECO:0000259" key="1">
    <source>
        <dbReference type="PROSITE" id="PS50076"/>
    </source>
</evidence>
<dbReference type="SMART" id="SM00028">
    <property type="entry name" value="TPR"/>
    <property type="match status" value="4"/>
</dbReference>
<dbReference type="VEuPathDB" id="TriTrypDB:TvY486_0400610"/>
<dbReference type="PANTHER" id="PTHR44200:SF1">
    <property type="entry name" value="DNAJ HOMOLOG SUBFAMILY C MEMBER 7"/>
    <property type="match status" value="1"/>
</dbReference>
<dbReference type="PRINTS" id="PR00625">
    <property type="entry name" value="JDOMAIN"/>
</dbReference>
<dbReference type="InterPro" id="IPR036869">
    <property type="entry name" value="J_dom_sf"/>
</dbReference>
<dbReference type="PROSITE" id="PS00636">
    <property type="entry name" value="DNAJ_1"/>
    <property type="match status" value="1"/>
</dbReference>
<dbReference type="InterPro" id="IPR001623">
    <property type="entry name" value="DnaJ_domain"/>
</dbReference>
<feature type="domain" description="J" evidence="1">
    <location>
        <begin position="564"/>
        <end position="634"/>
    </location>
</feature>
<dbReference type="OMA" id="FKECCED"/>
<accession>G0TTW3</accession>
<reference evidence="2" key="1">
    <citation type="journal article" date="2012" name="Proc. Natl. Acad. Sci. U.S.A.">
        <title>Antigenic diversity is generated by distinct evolutionary mechanisms in African trypanosome species.</title>
        <authorList>
            <person name="Jackson A.P."/>
            <person name="Berry A."/>
            <person name="Aslett M."/>
            <person name="Allison H.C."/>
            <person name="Burton P."/>
            <person name="Vavrova-Anderson J."/>
            <person name="Brown R."/>
            <person name="Browne H."/>
            <person name="Corton N."/>
            <person name="Hauser H."/>
            <person name="Gamble J."/>
            <person name="Gilderthorp R."/>
            <person name="Marcello L."/>
            <person name="McQuillan J."/>
            <person name="Otto T.D."/>
            <person name="Quail M.A."/>
            <person name="Sanders M.J."/>
            <person name="van Tonder A."/>
            <person name="Ginger M.L."/>
            <person name="Field M.C."/>
            <person name="Barry J.D."/>
            <person name="Hertz-Fowler C."/>
            <person name="Berriman M."/>
        </authorList>
    </citation>
    <scope>NUCLEOTIDE SEQUENCE</scope>
    <source>
        <strain evidence="2">Y486</strain>
    </source>
</reference>
<dbReference type="InterPro" id="IPR018253">
    <property type="entry name" value="DnaJ_domain_CS"/>
</dbReference>
<evidence type="ECO:0000313" key="2">
    <source>
        <dbReference type="EMBL" id="CCC47396.1"/>
    </source>
</evidence>
<dbReference type="SMART" id="SM00271">
    <property type="entry name" value="DnaJ"/>
    <property type="match status" value="1"/>
</dbReference>
<dbReference type="PANTHER" id="PTHR44200">
    <property type="entry name" value="DNAJ HOMOLOG SUBFAMILY C MEMBER 7"/>
    <property type="match status" value="1"/>
</dbReference>
<dbReference type="PROSITE" id="PS50076">
    <property type="entry name" value="DNAJ_2"/>
    <property type="match status" value="1"/>
</dbReference>
<protein>
    <submittedName>
        <fullName evidence="2">Putative TPR-repeat-containing chaperone protein DNAJ</fullName>
    </submittedName>
</protein>
<dbReference type="EMBL" id="HE573020">
    <property type="protein sequence ID" value="CCC47396.1"/>
    <property type="molecule type" value="Genomic_DNA"/>
</dbReference>
<dbReference type="InterPro" id="IPR052758">
    <property type="entry name" value="SRC_co-chaperone"/>
</dbReference>
<sequence>MQNVKQHWRAGVLHTAVTGHGIFFPKIARTGCERQHHSGINVGGVPKPPVAAHSSSVKSKFSASRQPMEWDFTYRAKPKRKPNKPQCNGVAGASAKDNGELIRRACTEEGACRQLLVANEAIERQRLLRLLDGVYGNKIIPIMEAEKRGMRLLSQREYVSAYVCFTRIINQNPNAKIALCKRALCDWHLLLFDECVDDCRKALDADPDLLTLLCRSLVVRGRYQEARQWYDYGLTDLYPSIDEPHHIKWSAERAALPALESFRRHVEQKNWEDAVALIGAAKPLIDDTPLVVLEARALLRVSPPTARLRLTKYVPTIIRPSSVVVGMSPEEQAVWRNVNEHYLEAAIVLAQANVYCGSEHLAVAAALVQTCLSLSPGYGPGIVLGNYLVSLEEICSNVAELFEKGRYADAIPYINEGLHLDKSNRLMCAHLYCMRAEVHAHCGKYTRAVEDCSAAIGMCCNYAQAYVCRAEANEQLNNKLEAALDRLTAVRIDPTLRHILRGDEQSIPHVERSSPPNLQREKCETHWYDAFLNKSGFGSRQNGPAGEHYTRLASSQAITSAAPTLYDILELQPGASVDDVRAQFKKLTLQFHPDRVVREAPVKQVAALERFKLINKAHEVLANPEEKLIYDISIGVHARMRE</sequence>
<dbReference type="AlphaFoldDB" id="G0TTW3"/>
<gene>
    <name evidence="2" type="ORF">TVY486_0400610</name>
</gene>
<dbReference type="Pfam" id="PF00226">
    <property type="entry name" value="DnaJ"/>
    <property type="match status" value="1"/>
</dbReference>